<reference evidence="1" key="1">
    <citation type="submission" date="2022-08" db="EMBL/GenBank/DDBJ databases">
        <authorList>
            <person name="Gutierrez-Valencia J."/>
        </authorList>
    </citation>
    <scope>NUCLEOTIDE SEQUENCE</scope>
</reference>
<protein>
    <submittedName>
        <fullName evidence="1">Uncharacterized protein</fullName>
    </submittedName>
</protein>
<dbReference type="Proteomes" id="UP001154282">
    <property type="component" value="Unassembled WGS sequence"/>
</dbReference>
<feature type="non-terminal residue" evidence="1">
    <location>
        <position position="1"/>
    </location>
</feature>
<evidence type="ECO:0000313" key="2">
    <source>
        <dbReference type="Proteomes" id="UP001154282"/>
    </source>
</evidence>
<name>A0AAV0J2A7_9ROSI</name>
<sequence length="67" mass="7999">KILSCVIDPVASFDTFRGLRLGCNHRTVVARLVRLWFQVRRGNMRRKRTMHMLWLDKKDQLLEGMVE</sequence>
<evidence type="ECO:0000313" key="1">
    <source>
        <dbReference type="EMBL" id="CAI0404032.1"/>
    </source>
</evidence>
<proteinExistence type="predicted"/>
<dbReference type="EMBL" id="CAMGYJ010000004">
    <property type="protein sequence ID" value="CAI0404032.1"/>
    <property type="molecule type" value="Genomic_DNA"/>
</dbReference>
<dbReference type="AlphaFoldDB" id="A0AAV0J2A7"/>
<accession>A0AAV0J2A7</accession>
<organism evidence="1 2">
    <name type="scientific">Linum tenue</name>
    <dbReference type="NCBI Taxonomy" id="586396"/>
    <lineage>
        <taxon>Eukaryota</taxon>
        <taxon>Viridiplantae</taxon>
        <taxon>Streptophyta</taxon>
        <taxon>Embryophyta</taxon>
        <taxon>Tracheophyta</taxon>
        <taxon>Spermatophyta</taxon>
        <taxon>Magnoliopsida</taxon>
        <taxon>eudicotyledons</taxon>
        <taxon>Gunneridae</taxon>
        <taxon>Pentapetalae</taxon>
        <taxon>rosids</taxon>
        <taxon>fabids</taxon>
        <taxon>Malpighiales</taxon>
        <taxon>Linaceae</taxon>
        <taxon>Linum</taxon>
    </lineage>
</organism>
<feature type="non-terminal residue" evidence="1">
    <location>
        <position position="67"/>
    </location>
</feature>
<comment type="caution">
    <text evidence="1">The sequence shown here is derived from an EMBL/GenBank/DDBJ whole genome shotgun (WGS) entry which is preliminary data.</text>
</comment>
<gene>
    <name evidence="1" type="ORF">LITE_LOCUS12295</name>
</gene>
<keyword evidence="2" id="KW-1185">Reference proteome</keyword>